<evidence type="ECO:0000313" key="1">
    <source>
        <dbReference type="EMBL" id="MFG3010609.1"/>
    </source>
</evidence>
<comment type="caution">
    <text evidence="1">The sequence shown here is derived from an EMBL/GenBank/DDBJ whole genome shotgun (WGS) entry which is preliminary data.</text>
</comment>
<protein>
    <submittedName>
        <fullName evidence="1">Uncharacterized protein</fullName>
    </submittedName>
</protein>
<dbReference type="RefSeq" id="WP_392816801.1">
    <property type="nucleotide sequence ID" value="NZ_JBICYV010000004.1"/>
</dbReference>
<reference evidence="1 2" key="1">
    <citation type="submission" date="2024-10" db="EMBL/GenBank/DDBJ databases">
        <title>The Natural Products Discovery Center: Release of the First 8490 Sequenced Strains for Exploring Actinobacteria Biosynthetic Diversity.</title>
        <authorList>
            <person name="Kalkreuter E."/>
            <person name="Kautsar S.A."/>
            <person name="Yang D."/>
            <person name="Bader C.D."/>
            <person name="Teijaro C.N."/>
            <person name="Fluegel L."/>
            <person name="Davis C.M."/>
            <person name="Simpson J.R."/>
            <person name="Lauterbach L."/>
            <person name="Steele A.D."/>
            <person name="Gui C."/>
            <person name="Meng S."/>
            <person name="Li G."/>
            <person name="Viehrig K."/>
            <person name="Ye F."/>
            <person name="Su P."/>
            <person name="Kiefer A.F."/>
            <person name="Nichols A."/>
            <person name="Cepeda A.J."/>
            <person name="Yan W."/>
            <person name="Fan B."/>
            <person name="Jiang Y."/>
            <person name="Adhikari A."/>
            <person name="Zheng C.-J."/>
            <person name="Schuster L."/>
            <person name="Cowan T.M."/>
            <person name="Smanski M.J."/>
            <person name="Chevrette M.G."/>
            <person name="De Carvalho L.P.S."/>
            <person name="Shen B."/>
        </authorList>
    </citation>
    <scope>NUCLEOTIDE SEQUENCE [LARGE SCALE GENOMIC DNA]</scope>
    <source>
        <strain evidence="1 2">NPDC048320</strain>
    </source>
</reference>
<keyword evidence="2" id="KW-1185">Reference proteome</keyword>
<name>A0ABW7B3Z6_9ACTN</name>
<sequence length="175" mass="19323">MDAGLAAVLGALAGAAGTTLAGLATGWSAREQARITARAEHQRQRRQPRHEVYENLIRTAASVRDHAESRFAYDIVANPTLEYCHESEQLADTIKEQWIQVALAGPRRVEQTAADIARSAAELSACAYGFYSECMNTGDEEKHWEKGKEAYRRLQQELDVFISAAQEALDDDGTK</sequence>
<dbReference type="EMBL" id="JBICYV010000004">
    <property type="protein sequence ID" value="MFG3010609.1"/>
    <property type="molecule type" value="Genomic_DNA"/>
</dbReference>
<proteinExistence type="predicted"/>
<organism evidence="1 2">
    <name type="scientific">Streptomyces cinerochromogenes</name>
    <dbReference type="NCBI Taxonomy" id="66422"/>
    <lineage>
        <taxon>Bacteria</taxon>
        <taxon>Bacillati</taxon>
        <taxon>Actinomycetota</taxon>
        <taxon>Actinomycetes</taxon>
        <taxon>Kitasatosporales</taxon>
        <taxon>Streptomycetaceae</taxon>
        <taxon>Streptomyces</taxon>
    </lineage>
</organism>
<evidence type="ECO:0000313" key="2">
    <source>
        <dbReference type="Proteomes" id="UP001604267"/>
    </source>
</evidence>
<dbReference type="Proteomes" id="UP001604267">
    <property type="component" value="Unassembled WGS sequence"/>
</dbReference>
<gene>
    <name evidence="1" type="ORF">ACGFZB_09125</name>
</gene>
<accession>A0ABW7B3Z6</accession>